<evidence type="ECO:0000313" key="3">
    <source>
        <dbReference type="Proteomes" id="UP000799436"/>
    </source>
</evidence>
<dbReference type="OrthoDB" id="5366531at2759"/>
<gene>
    <name evidence="2" type="ORF">EJ03DRAFT_59478</name>
</gene>
<feature type="region of interest" description="Disordered" evidence="1">
    <location>
        <begin position="993"/>
        <end position="1051"/>
    </location>
</feature>
<keyword evidence="3" id="KW-1185">Reference proteome</keyword>
<accession>A0A6G1LD89</accession>
<feature type="region of interest" description="Disordered" evidence="1">
    <location>
        <begin position="50"/>
        <end position="79"/>
    </location>
</feature>
<evidence type="ECO:0000313" key="2">
    <source>
        <dbReference type="EMBL" id="KAF2770600.1"/>
    </source>
</evidence>
<feature type="region of interest" description="Disordered" evidence="1">
    <location>
        <begin position="373"/>
        <end position="396"/>
    </location>
</feature>
<proteinExistence type="predicted"/>
<name>A0A6G1LD89_9PEZI</name>
<organism evidence="2 3">
    <name type="scientific">Teratosphaeria nubilosa</name>
    <dbReference type="NCBI Taxonomy" id="161662"/>
    <lineage>
        <taxon>Eukaryota</taxon>
        <taxon>Fungi</taxon>
        <taxon>Dikarya</taxon>
        <taxon>Ascomycota</taxon>
        <taxon>Pezizomycotina</taxon>
        <taxon>Dothideomycetes</taxon>
        <taxon>Dothideomycetidae</taxon>
        <taxon>Mycosphaerellales</taxon>
        <taxon>Teratosphaeriaceae</taxon>
        <taxon>Teratosphaeria</taxon>
    </lineage>
</organism>
<dbReference type="AlphaFoldDB" id="A0A6G1LD89"/>
<reference evidence="2" key="1">
    <citation type="journal article" date="2020" name="Stud. Mycol.">
        <title>101 Dothideomycetes genomes: a test case for predicting lifestyles and emergence of pathogens.</title>
        <authorList>
            <person name="Haridas S."/>
            <person name="Albert R."/>
            <person name="Binder M."/>
            <person name="Bloem J."/>
            <person name="Labutti K."/>
            <person name="Salamov A."/>
            <person name="Andreopoulos B."/>
            <person name="Baker S."/>
            <person name="Barry K."/>
            <person name="Bills G."/>
            <person name="Bluhm B."/>
            <person name="Cannon C."/>
            <person name="Castanera R."/>
            <person name="Culley D."/>
            <person name="Daum C."/>
            <person name="Ezra D."/>
            <person name="Gonzalez J."/>
            <person name="Henrissat B."/>
            <person name="Kuo A."/>
            <person name="Liang C."/>
            <person name="Lipzen A."/>
            <person name="Lutzoni F."/>
            <person name="Magnuson J."/>
            <person name="Mondo S."/>
            <person name="Nolan M."/>
            <person name="Ohm R."/>
            <person name="Pangilinan J."/>
            <person name="Park H.-J."/>
            <person name="Ramirez L."/>
            <person name="Alfaro M."/>
            <person name="Sun H."/>
            <person name="Tritt A."/>
            <person name="Yoshinaga Y."/>
            <person name="Zwiers L.-H."/>
            <person name="Turgeon B."/>
            <person name="Goodwin S."/>
            <person name="Spatafora J."/>
            <person name="Crous P."/>
            <person name="Grigoriev I."/>
        </authorList>
    </citation>
    <scope>NUCLEOTIDE SEQUENCE</scope>
    <source>
        <strain evidence="2">CBS 116005</strain>
    </source>
</reference>
<feature type="compositionally biased region" description="Basic and acidic residues" evidence="1">
    <location>
        <begin position="52"/>
        <end position="61"/>
    </location>
</feature>
<dbReference type="Proteomes" id="UP000799436">
    <property type="component" value="Unassembled WGS sequence"/>
</dbReference>
<dbReference type="EMBL" id="ML995824">
    <property type="protein sequence ID" value="KAF2770600.1"/>
    <property type="molecule type" value="Genomic_DNA"/>
</dbReference>
<sequence>MGGRFERWLARPSTLHFLRQLLAPEAACCLIGIHGSYCARRRVAIASTYAQDEQRRDHGQEAGHQQAQPKPSDGYTFQRDTKPDLVRNVRETQQAEAEHGKRPPGRRVEELLGSSLREYGMHMSFRAGVPLVRQQTHHDNAFRELGHQADVGNPKKKGTLLVDQDEHRHNFDLWLELLHFRQRLDGFKGVLDVWYGMRGRDVDLPVEDANSEVFWSAIIQAIFDQDESVRESWLETLLSQANLVKERTGKCYPGLYKKVVGFHWGHSLLNGAKAWHAKLEKAGMVPNDALKQVVVDFVRGQHKSWGRRNFQSLYKARGERDLYDTCIQACLDGGLFEDAQRWHSWLLKHGDSPSQQLFQTPEVQKLFSLDNDKSLPMRHSLPRRTPDNRTQHASGQPALTRAGMSSLLGDVHGIKAKEISDSFVAKMFATRAFSLDIVIRGLNFFSVDQIGPVALREMALRAETPLTFCSKLRLLQQMNVRISNSMYCRIVRKLADDGQSELFAALLASDQHPEAYDDTATQDALLATFLQEGNWAQAHITLLGLTLAGGFSHHKASNRILQHHIYSRQWHSVETLMQTIQMQKMPLMPTTISYLLRLVLPERRVRRRPVERQRQDKPHFDDLDFVTSALVYAEQVQPGSIRPTAWIELLKRHGMALRWDSLERLILWLAGRYKISQDSMRNSLQSGKVKSMSPRYRWVARRRRALALQRSRPFYLIFDVNRQHAIFGWAFRVAGIKGQMQHHHNSNQQELSKQHEQPLPSDALASEDRDPMATTTEPWARGLSLLRRLQMDYGIPIDRSHLRQIITTRLWILFGPAYSNLRINEAIRQNNEIPLGRYIQHINEIWSTPKPLFGDIPVDLLRSTATGRDPKADADLVVRLFGSQNGGLRRTGEYKHVQEYVDVPQWAEHIAASPTGLGNGVTNVGKTTAYQRQRAWQQSPFRVVRVKLRPSPYAPGGAKWSRDLEKKKWKGGKVPVGWRTKHLGVRRLTSRVPDQVSSAMLHSKNPLETGGSSDMRACSTDVGERDEKTTVEPSQIAQERQEQKHEEHEEDIVQYLPLGIALRSDWYQKRS</sequence>
<protein>
    <submittedName>
        <fullName evidence="2">Uncharacterized protein</fullName>
    </submittedName>
</protein>
<evidence type="ECO:0000256" key="1">
    <source>
        <dbReference type="SAM" id="MobiDB-lite"/>
    </source>
</evidence>
<feature type="region of interest" description="Disordered" evidence="1">
    <location>
        <begin position="742"/>
        <end position="775"/>
    </location>
</feature>